<evidence type="ECO:0000256" key="1">
    <source>
        <dbReference type="ARBA" id="ARBA00008857"/>
    </source>
</evidence>
<comment type="caution">
    <text evidence="5">The sequence shown here is derived from an EMBL/GenBank/DDBJ whole genome shotgun (WGS) entry which is preliminary data.</text>
</comment>
<dbReference type="Pfam" id="PF00589">
    <property type="entry name" value="Phage_integrase"/>
    <property type="match status" value="1"/>
</dbReference>
<accession>A0A3E4TZ72</accession>
<dbReference type="Proteomes" id="UP000261257">
    <property type="component" value="Unassembled WGS sequence"/>
</dbReference>
<dbReference type="PANTHER" id="PTHR30349">
    <property type="entry name" value="PHAGE INTEGRASE-RELATED"/>
    <property type="match status" value="1"/>
</dbReference>
<dbReference type="InterPro" id="IPR002104">
    <property type="entry name" value="Integrase_catalytic"/>
</dbReference>
<feature type="domain" description="Tyr recombinase" evidence="4">
    <location>
        <begin position="178"/>
        <end position="389"/>
    </location>
</feature>
<sequence length="409" mass="46671">MPTKKYDLPKGFTMQGKNLKYQKTCKVAGQSKLIAVYGKDTDDCYKKMEVEQKMWEISVVQGTDLKTGHVKLYDGMKMYFDSQKALKDNSVIRKKTTLNNQIKNSKLNNKFADRINAEEIQKLIEDLTDDGYSKSTVKHTKEAFTEYYNYLFGKYSHLNPAANLKLPRFDDDTDDIVEDKDILSDEEMTKFIVKCQEPASPHHSGCHYSDMFIVLMLTYMRVGEACGLQAGDFTSNPDGSGYIKINRTVTKKYADADKEKTTYVTGPPKTKHSKRVIKVSKFVADIIRDRIDGKKKTDFVWTQLNKPEFLKPANASNAFKRIFRQFAEENGIDKDLHLHCLRHTGISFALRHHKDMLIEISRMAGHKNVSVTMDIYQHVLRSSVDEAADAISASQDTLLMNKAPKKKAA</sequence>
<evidence type="ECO:0000313" key="6">
    <source>
        <dbReference type="Proteomes" id="UP000261257"/>
    </source>
</evidence>
<organism evidence="5 6">
    <name type="scientific">Hungatella hathewayi</name>
    <dbReference type="NCBI Taxonomy" id="154046"/>
    <lineage>
        <taxon>Bacteria</taxon>
        <taxon>Bacillati</taxon>
        <taxon>Bacillota</taxon>
        <taxon>Clostridia</taxon>
        <taxon>Lachnospirales</taxon>
        <taxon>Lachnospiraceae</taxon>
        <taxon>Hungatella</taxon>
    </lineage>
</organism>
<dbReference type="SUPFAM" id="SSF56349">
    <property type="entry name" value="DNA breaking-rejoining enzymes"/>
    <property type="match status" value="1"/>
</dbReference>
<dbReference type="GO" id="GO:0015074">
    <property type="term" value="P:DNA integration"/>
    <property type="evidence" value="ECO:0007669"/>
    <property type="project" value="InterPro"/>
</dbReference>
<dbReference type="CDD" id="cd01189">
    <property type="entry name" value="INT_ICEBs1_C_like"/>
    <property type="match status" value="1"/>
</dbReference>
<dbReference type="InterPro" id="IPR011010">
    <property type="entry name" value="DNA_brk_join_enz"/>
</dbReference>
<dbReference type="AlphaFoldDB" id="A0A3E4TZ72"/>
<dbReference type="PROSITE" id="PS51898">
    <property type="entry name" value="TYR_RECOMBINASE"/>
    <property type="match status" value="1"/>
</dbReference>
<dbReference type="PANTHER" id="PTHR30349:SF41">
    <property type="entry name" value="INTEGRASE_RECOMBINASE PROTEIN MJ0367-RELATED"/>
    <property type="match status" value="1"/>
</dbReference>
<dbReference type="InterPro" id="IPR010998">
    <property type="entry name" value="Integrase_recombinase_N"/>
</dbReference>
<name>A0A3E4TZ72_9FIRM</name>
<dbReference type="Gene3D" id="1.10.443.10">
    <property type="entry name" value="Intergrase catalytic core"/>
    <property type="match status" value="1"/>
</dbReference>
<keyword evidence="3" id="KW-0233">DNA recombination</keyword>
<dbReference type="Gene3D" id="1.10.150.130">
    <property type="match status" value="1"/>
</dbReference>
<evidence type="ECO:0000256" key="3">
    <source>
        <dbReference type="ARBA" id="ARBA00023172"/>
    </source>
</evidence>
<evidence type="ECO:0000313" key="5">
    <source>
        <dbReference type="EMBL" id="RGL98338.1"/>
    </source>
</evidence>
<dbReference type="EMBL" id="QSSQ01000034">
    <property type="protein sequence ID" value="RGL98338.1"/>
    <property type="molecule type" value="Genomic_DNA"/>
</dbReference>
<keyword evidence="2" id="KW-0238">DNA-binding</keyword>
<dbReference type="InterPro" id="IPR013762">
    <property type="entry name" value="Integrase-like_cat_sf"/>
</dbReference>
<protein>
    <submittedName>
        <fullName evidence="5">Site-specific integrase</fullName>
    </submittedName>
</protein>
<dbReference type="InterPro" id="IPR050090">
    <property type="entry name" value="Tyrosine_recombinase_XerCD"/>
</dbReference>
<evidence type="ECO:0000256" key="2">
    <source>
        <dbReference type="ARBA" id="ARBA00023125"/>
    </source>
</evidence>
<comment type="similarity">
    <text evidence="1">Belongs to the 'phage' integrase family.</text>
</comment>
<dbReference type="RefSeq" id="WP_003501772.1">
    <property type="nucleotide sequence ID" value="NZ_QRQF01000053.1"/>
</dbReference>
<reference evidence="5 6" key="1">
    <citation type="submission" date="2018-08" db="EMBL/GenBank/DDBJ databases">
        <title>A genome reference for cultivated species of the human gut microbiota.</title>
        <authorList>
            <person name="Zou Y."/>
            <person name="Xue W."/>
            <person name="Luo G."/>
        </authorList>
    </citation>
    <scope>NUCLEOTIDE SEQUENCE [LARGE SCALE GENOMIC DNA]</scope>
    <source>
        <strain evidence="5 6">TF05-11AC</strain>
    </source>
</reference>
<dbReference type="GO" id="GO:0006310">
    <property type="term" value="P:DNA recombination"/>
    <property type="evidence" value="ECO:0007669"/>
    <property type="project" value="UniProtKB-KW"/>
</dbReference>
<dbReference type="GO" id="GO:0003677">
    <property type="term" value="F:DNA binding"/>
    <property type="evidence" value="ECO:0007669"/>
    <property type="project" value="UniProtKB-KW"/>
</dbReference>
<proteinExistence type="inferred from homology"/>
<gene>
    <name evidence="5" type="ORF">DXC39_24475</name>
</gene>
<evidence type="ECO:0000259" key="4">
    <source>
        <dbReference type="PROSITE" id="PS51898"/>
    </source>
</evidence>